<proteinExistence type="predicted"/>
<dbReference type="EMBL" id="FQWD01000005">
    <property type="protein sequence ID" value="SHG86329.1"/>
    <property type="molecule type" value="Genomic_DNA"/>
</dbReference>
<evidence type="ECO:0000313" key="4">
    <source>
        <dbReference type="Proteomes" id="UP000184520"/>
    </source>
</evidence>
<accession>A0A1M5NAV5</accession>
<evidence type="ECO:0000259" key="2">
    <source>
        <dbReference type="PROSITE" id="PS51502"/>
    </source>
</evidence>
<evidence type="ECO:0000256" key="1">
    <source>
        <dbReference type="SAM" id="SignalP"/>
    </source>
</evidence>
<dbReference type="InterPro" id="IPR006311">
    <property type="entry name" value="TAT_signal"/>
</dbReference>
<dbReference type="PROSITE" id="PS51502">
    <property type="entry name" value="S_R_A_B_BARREL"/>
    <property type="match status" value="1"/>
</dbReference>
<sequence>MTDQHRRQFISAAGTLAAAASLTSTSALASDSGCNTLGPVVHMVYFWLKNPDSSADRDALIAGLNSLKAIPQIQGLHVGVPASTLERDVIDSSYQVSELMLFNSTEDQDAYQTHPLHVEFIEKCAHLWSKVVVYDSVSA</sequence>
<dbReference type="STRING" id="634436.SAMN05216361_3135"/>
<dbReference type="PROSITE" id="PS51318">
    <property type="entry name" value="TAT"/>
    <property type="match status" value="1"/>
</dbReference>
<feature type="domain" description="Stress-response A/B barrel" evidence="2">
    <location>
        <begin position="40"/>
        <end position="136"/>
    </location>
</feature>
<dbReference type="OrthoDB" id="7189263at2"/>
<keyword evidence="1" id="KW-0732">Signal</keyword>
<dbReference type="AlphaFoldDB" id="A0A1M5NAV5"/>
<dbReference type="SMART" id="SM00886">
    <property type="entry name" value="Dabb"/>
    <property type="match status" value="1"/>
</dbReference>
<dbReference type="Pfam" id="PF07876">
    <property type="entry name" value="Dabb"/>
    <property type="match status" value="1"/>
</dbReference>
<dbReference type="Gene3D" id="3.30.70.100">
    <property type="match status" value="1"/>
</dbReference>
<dbReference type="RefSeq" id="WP_073324115.1">
    <property type="nucleotide sequence ID" value="NZ_FQWD01000005.1"/>
</dbReference>
<protein>
    <submittedName>
        <fullName evidence="3">Stress responsive A/B Barrel Domain</fullName>
    </submittedName>
</protein>
<name>A0A1M5NAV5_9ALTE</name>
<organism evidence="3 4">
    <name type="scientific">Marisediminitalea aggregata</name>
    <dbReference type="NCBI Taxonomy" id="634436"/>
    <lineage>
        <taxon>Bacteria</taxon>
        <taxon>Pseudomonadati</taxon>
        <taxon>Pseudomonadota</taxon>
        <taxon>Gammaproteobacteria</taxon>
        <taxon>Alteromonadales</taxon>
        <taxon>Alteromonadaceae</taxon>
        <taxon>Marisediminitalea</taxon>
    </lineage>
</organism>
<dbReference type="InterPro" id="IPR011008">
    <property type="entry name" value="Dimeric_a/b-barrel"/>
</dbReference>
<feature type="signal peptide" evidence="1">
    <location>
        <begin position="1"/>
        <end position="29"/>
    </location>
</feature>
<dbReference type="InterPro" id="IPR013097">
    <property type="entry name" value="Dabb"/>
</dbReference>
<dbReference type="SUPFAM" id="SSF54909">
    <property type="entry name" value="Dimeric alpha+beta barrel"/>
    <property type="match status" value="1"/>
</dbReference>
<dbReference type="Proteomes" id="UP000184520">
    <property type="component" value="Unassembled WGS sequence"/>
</dbReference>
<feature type="chain" id="PRO_5012635427" evidence="1">
    <location>
        <begin position="30"/>
        <end position="139"/>
    </location>
</feature>
<evidence type="ECO:0000313" key="3">
    <source>
        <dbReference type="EMBL" id="SHG86329.1"/>
    </source>
</evidence>
<reference evidence="4" key="1">
    <citation type="submission" date="2016-11" db="EMBL/GenBank/DDBJ databases">
        <authorList>
            <person name="Varghese N."/>
            <person name="Submissions S."/>
        </authorList>
    </citation>
    <scope>NUCLEOTIDE SEQUENCE [LARGE SCALE GENOMIC DNA]</scope>
    <source>
        <strain evidence="4">CGMCC 1.8995</strain>
    </source>
</reference>
<keyword evidence="4" id="KW-1185">Reference proteome</keyword>
<gene>
    <name evidence="3" type="ORF">SAMN05216361_3135</name>
</gene>